<dbReference type="GO" id="GO:0016887">
    <property type="term" value="F:ATP hydrolysis activity"/>
    <property type="evidence" value="ECO:0007669"/>
    <property type="project" value="InterPro"/>
</dbReference>
<keyword evidence="3" id="KW-0813">Transport</keyword>
<feature type="transmembrane region" description="Helical" evidence="10">
    <location>
        <begin position="201"/>
        <end position="220"/>
    </location>
</feature>
<evidence type="ECO:0000256" key="6">
    <source>
        <dbReference type="ARBA" id="ARBA00022840"/>
    </source>
</evidence>
<feature type="region of interest" description="Disordered" evidence="9">
    <location>
        <begin position="16"/>
        <end position="40"/>
    </location>
</feature>
<dbReference type="Proteomes" id="UP000770717">
    <property type="component" value="Unassembled WGS sequence"/>
</dbReference>
<comment type="subcellular location">
    <subcellularLocation>
        <location evidence="1">Membrane</location>
        <topology evidence="1">Multi-pass membrane protein</topology>
    </subcellularLocation>
</comment>
<keyword evidence="4 10" id="KW-0812">Transmembrane</keyword>
<dbReference type="InterPro" id="IPR027417">
    <property type="entry name" value="P-loop_NTPase"/>
</dbReference>
<evidence type="ECO:0000256" key="3">
    <source>
        <dbReference type="ARBA" id="ARBA00022448"/>
    </source>
</evidence>
<keyword evidence="7 10" id="KW-1133">Transmembrane helix</keyword>
<dbReference type="AlphaFoldDB" id="A0A8J6BLV8"/>
<dbReference type="PANTHER" id="PTHR19229:SF274">
    <property type="entry name" value="ABC-TYPE ORGANIC ANION TRANSPORTER ABCA8"/>
    <property type="match status" value="1"/>
</dbReference>
<dbReference type="GO" id="GO:0005524">
    <property type="term" value="F:ATP binding"/>
    <property type="evidence" value="ECO:0007669"/>
    <property type="project" value="UniProtKB-KW"/>
</dbReference>
<evidence type="ECO:0000256" key="7">
    <source>
        <dbReference type="ARBA" id="ARBA00022989"/>
    </source>
</evidence>
<evidence type="ECO:0000256" key="5">
    <source>
        <dbReference type="ARBA" id="ARBA00022741"/>
    </source>
</evidence>
<evidence type="ECO:0000313" key="12">
    <source>
        <dbReference type="EMBL" id="KAG9466200.1"/>
    </source>
</evidence>
<dbReference type="FunFam" id="3.40.50.300:FF:000335">
    <property type="entry name" value="ATP binding cassette subfamily A member 5"/>
    <property type="match status" value="1"/>
</dbReference>
<dbReference type="Pfam" id="PF00005">
    <property type="entry name" value="ABC_tran"/>
    <property type="match status" value="1"/>
</dbReference>
<sequence>MGRVWVELSSRPLPIASSGSGRDKAELSSTHSHCKCRSGGERQRAEGEVLLLDEPTAGLDPCSRHHVWAMLKERKVDRATLLSTQFMDEADILADLFLHLDGLVGQDISSYGVSVTTLNDVFLKLEGEAEIEGGDYAVFSQEMMSEEEKDILSSEMEDSVQLMSDVGNSTVSEMALWRQQVMAIARIRFLKLRHNMKGFRALLLLVFLFLISVIVVYAIFNIKMSHMWELRPDLYFLGAGDRNHTYYSPLLINNNTGSPIEDFINAVKAQNIVTEVINGPYDPNTTAYKGVIEVSGKDEIIDVLQYGAAIILYVYVISFLFRRGKRHHDRWSFFFVMASFIPVIMLEAMVYYTSFAFLYMFLLPPSALIGMLMTVVSRTLCLTTRRKGSVKLNPENIDDAEEEVVAERETVKQAKASKHLGEAPAIIVDNLRKEFKVKSGFCGFKKKKRVATKNISFCVKRGEVLGLLGPNGAGKSTSIYMLAGEIKPTAGEIVLHGAQCSDGSNTFLGFCCQDNPLWSDMTVKQHLEIYAAVKGMKKEDGALAIRRVSEALELKEHLNKPAKKLSAGVSRKVCFAISMLGNPPIVLLDEPSTGLDPKGQQRMWFSVLLVYKIPMTNVKSLSQAFLHLEEAKHLYNIEEYSFSQPTLEQVFLELVREQEKEDCELDATFRWKKLRTESI</sequence>
<dbReference type="OrthoDB" id="10063638at2759"/>
<reference evidence="12" key="1">
    <citation type="thesis" date="2020" institute="ProQuest LLC" country="789 East Eisenhower Parkway, Ann Arbor, MI, USA">
        <title>Comparative Genomics and Chromosome Evolution.</title>
        <authorList>
            <person name="Mudd A.B."/>
        </authorList>
    </citation>
    <scope>NUCLEOTIDE SEQUENCE</scope>
    <source>
        <strain evidence="12">HN-11 Male</strain>
        <tissue evidence="12">Kidney and liver</tissue>
    </source>
</reference>
<dbReference type="GO" id="GO:0140359">
    <property type="term" value="F:ABC-type transporter activity"/>
    <property type="evidence" value="ECO:0007669"/>
    <property type="project" value="InterPro"/>
</dbReference>
<protein>
    <recommendedName>
        <fullName evidence="11">ABC transporter domain-containing protein</fullName>
    </recommendedName>
</protein>
<name>A0A8J6BLV8_ELECQ</name>
<gene>
    <name evidence="12" type="ORF">GDO78_017057</name>
</gene>
<evidence type="ECO:0000256" key="4">
    <source>
        <dbReference type="ARBA" id="ARBA00022692"/>
    </source>
</evidence>
<dbReference type="EMBL" id="WNTK01002275">
    <property type="protein sequence ID" value="KAG9466200.1"/>
    <property type="molecule type" value="Genomic_DNA"/>
</dbReference>
<keyword evidence="5" id="KW-0547">Nucleotide-binding</keyword>
<feature type="transmembrane region" description="Helical" evidence="10">
    <location>
        <begin position="358"/>
        <end position="381"/>
    </location>
</feature>
<dbReference type="PANTHER" id="PTHR19229">
    <property type="entry name" value="ATP-BINDING CASSETTE TRANSPORTER SUBFAMILY A ABCA"/>
    <property type="match status" value="1"/>
</dbReference>
<evidence type="ECO:0000256" key="9">
    <source>
        <dbReference type="SAM" id="MobiDB-lite"/>
    </source>
</evidence>
<keyword evidence="13" id="KW-1185">Reference proteome</keyword>
<comment type="caution">
    <text evidence="12">The sequence shown here is derived from an EMBL/GenBank/DDBJ whole genome shotgun (WGS) entry which is preliminary data.</text>
</comment>
<proteinExistence type="inferred from homology"/>
<keyword evidence="8 10" id="KW-0472">Membrane</keyword>
<keyword evidence="6" id="KW-0067">ATP-binding</keyword>
<evidence type="ECO:0000256" key="10">
    <source>
        <dbReference type="SAM" id="Phobius"/>
    </source>
</evidence>
<dbReference type="InterPro" id="IPR003593">
    <property type="entry name" value="AAA+_ATPase"/>
</dbReference>
<dbReference type="GO" id="GO:0005319">
    <property type="term" value="F:lipid transporter activity"/>
    <property type="evidence" value="ECO:0007669"/>
    <property type="project" value="TreeGrafter"/>
</dbReference>
<dbReference type="SUPFAM" id="SSF52540">
    <property type="entry name" value="P-loop containing nucleoside triphosphate hydrolases"/>
    <property type="match status" value="2"/>
</dbReference>
<dbReference type="PROSITE" id="PS50893">
    <property type="entry name" value="ABC_TRANSPORTER_2"/>
    <property type="match status" value="1"/>
</dbReference>
<feature type="transmembrane region" description="Helical" evidence="10">
    <location>
        <begin position="303"/>
        <end position="321"/>
    </location>
</feature>
<feature type="transmembrane region" description="Helical" evidence="10">
    <location>
        <begin position="333"/>
        <end position="352"/>
    </location>
</feature>
<dbReference type="InterPro" id="IPR026082">
    <property type="entry name" value="ABCA"/>
</dbReference>
<evidence type="ECO:0000259" key="11">
    <source>
        <dbReference type="PROSITE" id="PS50893"/>
    </source>
</evidence>
<evidence type="ECO:0000256" key="8">
    <source>
        <dbReference type="ARBA" id="ARBA00023136"/>
    </source>
</evidence>
<evidence type="ECO:0000256" key="2">
    <source>
        <dbReference type="ARBA" id="ARBA00008869"/>
    </source>
</evidence>
<dbReference type="Gene3D" id="3.40.50.300">
    <property type="entry name" value="P-loop containing nucleotide triphosphate hydrolases"/>
    <property type="match status" value="2"/>
</dbReference>
<organism evidence="12 13">
    <name type="scientific">Eleutherodactylus coqui</name>
    <name type="common">Puerto Rican coqui</name>
    <dbReference type="NCBI Taxonomy" id="57060"/>
    <lineage>
        <taxon>Eukaryota</taxon>
        <taxon>Metazoa</taxon>
        <taxon>Chordata</taxon>
        <taxon>Craniata</taxon>
        <taxon>Vertebrata</taxon>
        <taxon>Euteleostomi</taxon>
        <taxon>Amphibia</taxon>
        <taxon>Batrachia</taxon>
        <taxon>Anura</taxon>
        <taxon>Neobatrachia</taxon>
        <taxon>Hyloidea</taxon>
        <taxon>Eleutherodactylidae</taxon>
        <taxon>Eleutherodactylinae</taxon>
        <taxon>Eleutherodactylus</taxon>
        <taxon>Eleutherodactylus</taxon>
    </lineage>
</organism>
<dbReference type="GO" id="GO:0016020">
    <property type="term" value="C:membrane"/>
    <property type="evidence" value="ECO:0007669"/>
    <property type="project" value="UniProtKB-SubCell"/>
</dbReference>
<evidence type="ECO:0000256" key="1">
    <source>
        <dbReference type="ARBA" id="ARBA00004141"/>
    </source>
</evidence>
<comment type="similarity">
    <text evidence="2">Belongs to the ABC transporter superfamily. ABCA family.</text>
</comment>
<accession>A0A8J6BLV8</accession>
<feature type="domain" description="ABC transporter" evidence="11">
    <location>
        <begin position="426"/>
        <end position="664"/>
    </location>
</feature>
<evidence type="ECO:0000313" key="13">
    <source>
        <dbReference type="Proteomes" id="UP000770717"/>
    </source>
</evidence>
<dbReference type="SMART" id="SM00382">
    <property type="entry name" value="AAA"/>
    <property type="match status" value="1"/>
</dbReference>
<dbReference type="InterPro" id="IPR003439">
    <property type="entry name" value="ABC_transporter-like_ATP-bd"/>
</dbReference>